<dbReference type="InterPro" id="IPR036515">
    <property type="entry name" value="Transposase_17_sf"/>
</dbReference>
<accession>A0A1E5UFK7</accession>
<dbReference type="STRING" id="237258.SAMN04489756_1156"/>
<dbReference type="SUPFAM" id="SSF143422">
    <property type="entry name" value="Transposase IS200-like"/>
    <property type="match status" value="1"/>
</dbReference>
<dbReference type="InterPro" id="IPR002686">
    <property type="entry name" value="Transposase_17"/>
</dbReference>
<reference evidence="2 3" key="1">
    <citation type="submission" date="2016-09" db="EMBL/GenBank/DDBJ databases">
        <authorList>
            <person name="Capua I."/>
            <person name="De Benedictis P."/>
            <person name="Joannis T."/>
            <person name="Lombin L.H."/>
            <person name="Cattoli G."/>
        </authorList>
    </citation>
    <scope>NUCLEOTIDE SEQUENCE [LARGE SCALE GENOMIC DNA]</scope>
    <source>
        <strain evidence="2 3">NRS-1</strain>
    </source>
</reference>
<dbReference type="EMBL" id="MKGI01000031">
    <property type="protein sequence ID" value="OEL11597.1"/>
    <property type="molecule type" value="Genomic_DNA"/>
</dbReference>
<dbReference type="GO" id="GO:0003677">
    <property type="term" value="F:DNA binding"/>
    <property type="evidence" value="ECO:0007669"/>
    <property type="project" value="InterPro"/>
</dbReference>
<dbReference type="Pfam" id="PF01797">
    <property type="entry name" value="Y1_Tnp"/>
    <property type="match status" value="1"/>
</dbReference>
<dbReference type="PANTHER" id="PTHR33360:SF2">
    <property type="entry name" value="TRANSPOSASE FOR INSERTION SEQUENCE ELEMENT IS200"/>
    <property type="match status" value="1"/>
</dbReference>
<dbReference type="AlphaFoldDB" id="A0A1E5UFK7"/>
<dbReference type="SMART" id="SM01321">
    <property type="entry name" value="Y1_Tnp"/>
    <property type="match status" value="1"/>
</dbReference>
<keyword evidence="3" id="KW-1185">Reference proteome</keyword>
<evidence type="ECO:0000313" key="2">
    <source>
        <dbReference type="EMBL" id="OEL11597.1"/>
    </source>
</evidence>
<dbReference type="RefSeq" id="WP_069797955.1">
    <property type="nucleotide sequence ID" value="NZ_CP034157.1"/>
</dbReference>
<comment type="caution">
    <text evidence="2">The sequence shown here is derived from an EMBL/GenBank/DDBJ whole genome shotgun (WGS) entry which is preliminary data.</text>
</comment>
<dbReference type="KEGG" id="cnr:EB819_00560"/>
<organism evidence="2 3">
    <name type="scientific">Cloacibacterium normanense</name>
    <dbReference type="NCBI Taxonomy" id="237258"/>
    <lineage>
        <taxon>Bacteria</taxon>
        <taxon>Pseudomonadati</taxon>
        <taxon>Bacteroidota</taxon>
        <taxon>Flavobacteriia</taxon>
        <taxon>Flavobacteriales</taxon>
        <taxon>Weeksellaceae</taxon>
    </lineage>
</organism>
<name>A0A1E5UFK7_9FLAO</name>
<evidence type="ECO:0000313" key="3">
    <source>
        <dbReference type="Proteomes" id="UP000095601"/>
    </source>
</evidence>
<dbReference type="OrthoDB" id="9797997at2"/>
<gene>
    <name evidence="2" type="ORF">BHF72_1999</name>
</gene>
<dbReference type="Gene3D" id="3.30.70.1290">
    <property type="entry name" value="Transposase IS200-like"/>
    <property type="match status" value="1"/>
</dbReference>
<evidence type="ECO:0000259" key="1">
    <source>
        <dbReference type="SMART" id="SM01321"/>
    </source>
</evidence>
<proteinExistence type="predicted"/>
<dbReference type="PANTHER" id="PTHR33360">
    <property type="entry name" value="TRANSPOSASE FOR INSERTION SEQUENCE ELEMENT IS200"/>
    <property type="match status" value="1"/>
</dbReference>
<dbReference type="NCBIfam" id="NF033573">
    <property type="entry name" value="transpos_IS200"/>
    <property type="match status" value="1"/>
</dbReference>
<dbReference type="Proteomes" id="UP000095601">
    <property type="component" value="Unassembled WGS sequence"/>
</dbReference>
<dbReference type="GO" id="GO:0004803">
    <property type="term" value="F:transposase activity"/>
    <property type="evidence" value="ECO:0007669"/>
    <property type="project" value="InterPro"/>
</dbReference>
<feature type="domain" description="Transposase IS200-like" evidence="1">
    <location>
        <begin position="5"/>
        <end position="120"/>
    </location>
</feature>
<sequence>MPNTYSQIYIQVVFATKGRETLIEDKNRQEIEKYITGILTNKGQKLIAVYANPDHLHLFFSYKNLKITIPELVKIIKSESTKFINDKRLSFGKFAWQESYGAFSYAKSQKDAVTQYILNQKNHHQKRSFREEYLDFLEKFDINYDEKYLFEFYDKLE</sequence>
<dbReference type="GO" id="GO:0006313">
    <property type="term" value="P:DNA transposition"/>
    <property type="evidence" value="ECO:0007669"/>
    <property type="project" value="InterPro"/>
</dbReference>
<protein>
    <submittedName>
        <fullName evidence="2">Transposase IS200 like family protein</fullName>
    </submittedName>
</protein>